<evidence type="ECO:0000313" key="2">
    <source>
        <dbReference type="EMBL" id="UEM13668.1"/>
    </source>
</evidence>
<dbReference type="EMBL" id="JAGEMI010000001">
    <property type="protein sequence ID" value="MBO1860753.1"/>
    <property type="molecule type" value="Genomic_DNA"/>
</dbReference>
<accession>A0A939S1P6</accession>
<dbReference type="EMBL" id="CP086136">
    <property type="protein sequence ID" value="UEM13668.1"/>
    <property type="molecule type" value="Genomic_DNA"/>
</dbReference>
<name>A0A939S1P6_9BRAD</name>
<protein>
    <submittedName>
        <fullName evidence="1">Uncharacterized protein</fullName>
    </submittedName>
</protein>
<evidence type="ECO:0000313" key="1">
    <source>
        <dbReference type="EMBL" id="MBO1860753.1"/>
    </source>
</evidence>
<sequence length="72" mass="8098">MDAEYNALAVELQSAVPEAKLLEDFPLVFSQHGLRELRKAGQVKFVRGPRGEIVYPRAEALRMVRERMGDAA</sequence>
<dbReference type="RefSeq" id="WP_208084176.1">
    <property type="nucleotide sequence ID" value="NZ_CP086136.1"/>
</dbReference>
<gene>
    <name evidence="2" type="ORF">J4G43_004930</name>
    <name evidence="1" type="ORF">J4G43_07130</name>
</gene>
<reference evidence="2 3" key="2">
    <citation type="journal article" date="2022" name="Int. J. Syst. Evol. Microbiol.">
        <title>Strains of Bradyrhizobium barranii sp. nov. associated with legumes native to Canada are symbionts of soybeans and belong to different subspecies (subsp. barranii subsp. nov. and subsp. apii subsp. nov.) and symbiovars (sv. glycinearum and sv. septentrionale).</title>
        <authorList>
            <person name="Bromfield E.S.P."/>
            <person name="Cloutier S."/>
            <person name="Wasai-Hara S."/>
            <person name="Minamisawa K."/>
        </authorList>
    </citation>
    <scope>NUCLEOTIDE SEQUENCE [LARGE SCALE GENOMIC DNA]</scope>
    <source>
        <strain evidence="2 3">144S4</strain>
    </source>
</reference>
<dbReference type="Proteomes" id="UP000664702">
    <property type="component" value="Chromosome"/>
</dbReference>
<evidence type="ECO:0000313" key="3">
    <source>
        <dbReference type="Proteomes" id="UP000664702"/>
    </source>
</evidence>
<reference evidence="1" key="1">
    <citation type="submission" date="2021-03" db="EMBL/GenBank/DDBJ databases">
        <title>Whole Genome Sequence of Bradyrhizobium sp. Strain 144S4.</title>
        <authorList>
            <person name="Bromfield E.S.P."/>
            <person name="Cloutier S."/>
        </authorList>
    </citation>
    <scope>NUCLEOTIDE SEQUENCE [LARGE SCALE GENOMIC DNA]</scope>
    <source>
        <strain evidence="1">144S4</strain>
    </source>
</reference>
<dbReference type="AlphaFoldDB" id="A0A939S1P6"/>
<dbReference type="KEGG" id="bban:J4G43_004930"/>
<proteinExistence type="predicted"/>
<organism evidence="1">
    <name type="scientific">Bradyrhizobium barranii subsp. barranii</name>
    <dbReference type="NCBI Taxonomy" id="2823807"/>
    <lineage>
        <taxon>Bacteria</taxon>
        <taxon>Pseudomonadati</taxon>
        <taxon>Pseudomonadota</taxon>
        <taxon>Alphaproteobacteria</taxon>
        <taxon>Hyphomicrobiales</taxon>
        <taxon>Nitrobacteraceae</taxon>
        <taxon>Bradyrhizobium</taxon>
        <taxon>Bradyrhizobium barranii</taxon>
    </lineage>
</organism>